<reference evidence="3" key="1">
    <citation type="submission" date="2016-03" db="EMBL/GenBank/DDBJ databases">
        <authorList>
            <person name="Ploux O."/>
        </authorList>
    </citation>
    <scope>NUCLEOTIDE SEQUENCE</scope>
    <source>
        <strain evidence="3">EL4</strain>
    </source>
</reference>
<dbReference type="InterPro" id="IPR015330">
    <property type="entry name" value="DNA_primase/pol_bifunc_N"/>
</dbReference>
<dbReference type="SMART" id="SM00943">
    <property type="entry name" value="Prim-Pol"/>
    <property type="match status" value="1"/>
</dbReference>
<feature type="region of interest" description="Disordered" evidence="1">
    <location>
        <begin position="276"/>
        <end position="298"/>
    </location>
</feature>
<name>A0A168S4R2_XANAU</name>
<feature type="region of interest" description="Disordered" evidence="1">
    <location>
        <begin position="409"/>
        <end position="435"/>
    </location>
</feature>
<dbReference type="Pfam" id="PF09250">
    <property type="entry name" value="Prim-Pol"/>
    <property type="match status" value="1"/>
</dbReference>
<evidence type="ECO:0000256" key="1">
    <source>
        <dbReference type="SAM" id="MobiDB-lite"/>
    </source>
</evidence>
<organism evidence="3">
    <name type="scientific">Xanthobacter autotrophicus</name>
    <dbReference type="NCBI Taxonomy" id="280"/>
    <lineage>
        <taxon>Bacteria</taxon>
        <taxon>Pseudomonadati</taxon>
        <taxon>Pseudomonadota</taxon>
        <taxon>Alphaproteobacteria</taxon>
        <taxon>Hyphomicrobiales</taxon>
        <taxon>Xanthobacteraceae</taxon>
        <taxon>Xanthobacter</taxon>
    </lineage>
</organism>
<dbReference type="EMBL" id="KU922119">
    <property type="protein sequence ID" value="ANC67864.1"/>
    <property type="molecule type" value="Genomic_DNA"/>
</dbReference>
<protein>
    <recommendedName>
        <fullName evidence="2">DNA primase/polymerase bifunctional N-terminal domain-containing protein</fullName>
    </recommendedName>
</protein>
<evidence type="ECO:0000313" key="3">
    <source>
        <dbReference type="EMBL" id="ANC67864.1"/>
    </source>
</evidence>
<proteinExistence type="predicted"/>
<feature type="domain" description="DNA primase/polymerase bifunctional N-terminal" evidence="2">
    <location>
        <begin position="5"/>
        <end position="161"/>
    </location>
</feature>
<dbReference type="AlphaFoldDB" id="A0A168S4R2"/>
<sequence length="802" mass="87328">MLDHALAAARRGIRVIPIPANSKAPDLPKWQEKATTDEAQIRRWAEEHPGCNWGGLTGCILDFDVKHRKRGAEMFELFQMLFPGTYTQRSASGGYHMFFRPPEGAPPISNATGKLLAKFGKDCGIDVRGAAGQVVLAGSVVDGRAYEVVDDLPIAEAPEDLLALCGKERRKETGVGDGALADHPADIARAIEMLESAEPAIEGQGGDNWTFVMGCRLRDLGLTEATALALMLEHWNARCSPPWDTDDLAQKVCNAYAHAKRAAGNAALAADFGAPDPEAQERVEASEPPWGDWPEPEDLWADSLPPPRLPAGLLPSVIERWARDEALRMDDTDPGCFAGAALSTLSGIAPASLEVQVRQTNTGFKVRPILWCVLVGAPGARKTPTLKEAWKPIQGIQGRLDAANRQAREQHHAALSAMAKQKTGAPGAPRPEKPRQSFVLIEDATTEAVARALAENGQGVACCVDELRGWLCGFDAYRANGKGKDAGFWLKGKDGSSHRVLRVGSDPIEVASAAVSVCGGIQPEVLRGMYRDLGADGMLQRFLVFHVAGPVSEHDLAPDLDAIAGYRAVAEKLWELRGAGEFMPSFRFAPEADQFRREVVAFQQREIRAPDAPAGLCGWLDKLEGEWARIALMFHLIDWADGVESDALDLPLREIGPLNAERAFRFLTEYVFPHELFVHRCADGRRGPDSDAVWIAGYILSHGSQEIRQREILRANASLKKSQLEARAKRVAAAMGELCEAGWARRGEARNDSALWTINPAVHQRFPDIAIRERARRAHASEKIREAGAARRAVRDLTTGGA</sequence>
<dbReference type="Pfam" id="PF13148">
    <property type="entry name" value="DUF3987"/>
    <property type="match status" value="1"/>
</dbReference>
<dbReference type="CDD" id="cd04859">
    <property type="entry name" value="Prim_Pol"/>
    <property type="match status" value="1"/>
</dbReference>
<dbReference type="SUPFAM" id="SSF56747">
    <property type="entry name" value="Prim-pol domain"/>
    <property type="match status" value="1"/>
</dbReference>
<accession>A0A168S4R2</accession>
<dbReference type="InterPro" id="IPR025048">
    <property type="entry name" value="DUF3987"/>
</dbReference>
<evidence type="ECO:0000259" key="2">
    <source>
        <dbReference type="SMART" id="SM00943"/>
    </source>
</evidence>